<accession>A0AA40C2J0</accession>
<reference evidence="2" key="1">
    <citation type="submission" date="2023-06" db="EMBL/GenBank/DDBJ databases">
        <title>Genome-scale phylogeny and comparative genomics of the fungal order Sordariales.</title>
        <authorList>
            <consortium name="Lawrence Berkeley National Laboratory"/>
            <person name="Hensen N."/>
            <person name="Bonometti L."/>
            <person name="Westerberg I."/>
            <person name="Brannstrom I.O."/>
            <person name="Guillou S."/>
            <person name="Cros-Aarteil S."/>
            <person name="Calhoun S."/>
            <person name="Haridas S."/>
            <person name="Kuo A."/>
            <person name="Mondo S."/>
            <person name="Pangilinan J."/>
            <person name="Riley R."/>
            <person name="LaButti K."/>
            <person name="Andreopoulos B."/>
            <person name="Lipzen A."/>
            <person name="Chen C."/>
            <person name="Yanf M."/>
            <person name="Daum C."/>
            <person name="Ng V."/>
            <person name="Clum A."/>
            <person name="Steindorff A."/>
            <person name="Ohm R."/>
            <person name="Martin F."/>
            <person name="Silar P."/>
            <person name="Natvig D."/>
            <person name="Lalanne C."/>
            <person name="Gautier V."/>
            <person name="Ament-velasquez S.L."/>
            <person name="Kruys A."/>
            <person name="Hutchinson M.I."/>
            <person name="Powell A.J."/>
            <person name="Barry K."/>
            <person name="Miller A.N."/>
            <person name="Grigoriev I.V."/>
            <person name="Debuchy R."/>
            <person name="Gladieux P."/>
            <person name="Thoren M.H."/>
            <person name="Johannesson H."/>
        </authorList>
    </citation>
    <scope>NUCLEOTIDE SEQUENCE</scope>
    <source>
        <strain evidence="2">SMH3391-2</strain>
    </source>
</reference>
<sequence length="125" mass="13519">MLLIAYLALGFFRSPSGQCWTRSLQRRTASRFAFLETSVGVPRTVSENASRRVCRPLPVGSSLARRNVSRRSTTSQAVDGLPHVGIGGNNHGAHLGQGQSGSDALHVHVWDAAVRGCRGRHPECM</sequence>
<evidence type="ECO:0000256" key="1">
    <source>
        <dbReference type="SAM" id="SignalP"/>
    </source>
</evidence>
<evidence type="ECO:0008006" key="4">
    <source>
        <dbReference type="Google" id="ProtNLM"/>
    </source>
</evidence>
<name>A0AA40C2J0_9PEZI</name>
<proteinExistence type="predicted"/>
<evidence type="ECO:0000313" key="2">
    <source>
        <dbReference type="EMBL" id="KAK0621998.1"/>
    </source>
</evidence>
<dbReference type="EMBL" id="JAULSR010000004">
    <property type="protein sequence ID" value="KAK0621998.1"/>
    <property type="molecule type" value="Genomic_DNA"/>
</dbReference>
<dbReference type="Proteomes" id="UP001174934">
    <property type="component" value="Unassembled WGS sequence"/>
</dbReference>
<gene>
    <name evidence="2" type="ORF">B0T17DRAFT_308819</name>
</gene>
<evidence type="ECO:0000313" key="3">
    <source>
        <dbReference type="Proteomes" id="UP001174934"/>
    </source>
</evidence>
<organism evidence="2 3">
    <name type="scientific">Bombardia bombarda</name>
    <dbReference type="NCBI Taxonomy" id="252184"/>
    <lineage>
        <taxon>Eukaryota</taxon>
        <taxon>Fungi</taxon>
        <taxon>Dikarya</taxon>
        <taxon>Ascomycota</taxon>
        <taxon>Pezizomycotina</taxon>
        <taxon>Sordariomycetes</taxon>
        <taxon>Sordariomycetidae</taxon>
        <taxon>Sordariales</taxon>
        <taxon>Lasiosphaeriaceae</taxon>
        <taxon>Bombardia</taxon>
    </lineage>
</organism>
<comment type="caution">
    <text evidence="2">The sequence shown here is derived from an EMBL/GenBank/DDBJ whole genome shotgun (WGS) entry which is preliminary data.</text>
</comment>
<protein>
    <recommendedName>
        <fullName evidence="4">Secreted protein</fullName>
    </recommendedName>
</protein>
<feature type="signal peptide" evidence="1">
    <location>
        <begin position="1"/>
        <end position="17"/>
    </location>
</feature>
<dbReference type="AlphaFoldDB" id="A0AA40C2J0"/>
<keyword evidence="3" id="KW-1185">Reference proteome</keyword>
<keyword evidence="1" id="KW-0732">Signal</keyword>
<feature type="chain" id="PRO_5041457292" description="Secreted protein" evidence="1">
    <location>
        <begin position="18"/>
        <end position="125"/>
    </location>
</feature>